<protein>
    <submittedName>
        <fullName evidence="2">Uncharacterized protein</fullName>
    </submittedName>
</protein>
<feature type="compositionally biased region" description="Basic and acidic residues" evidence="1">
    <location>
        <begin position="165"/>
        <end position="176"/>
    </location>
</feature>
<gene>
    <name evidence="2" type="ORF">chiPu_0026332</name>
</gene>
<sequence length="176" mass="18406">VSAPALHPEGATPFDDLGLCALTVDTKDDAGADSKPSLGSVPVGCVQTELVLPFQLGSTSDPWEDPVAASPGWSQSQVSREDGGGAGSIQPAAGHWLVEVQRAGAVCKQPSTESELSALAEPCDWQCVASRHLPEAADLNPTVCDSPTSPSPMSSDNESEVEDDDLKRELQNLREK</sequence>
<dbReference type="AlphaFoldDB" id="A0A401THZ5"/>
<proteinExistence type="predicted"/>
<evidence type="ECO:0000256" key="1">
    <source>
        <dbReference type="SAM" id="MobiDB-lite"/>
    </source>
</evidence>
<feature type="region of interest" description="Disordered" evidence="1">
    <location>
        <begin position="57"/>
        <end position="90"/>
    </location>
</feature>
<feature type="compositionally biased region" description="Low complexity" evidence="1">
    <location>
        <begin position="146"/>
        <end position="156"/>
    </location>
</feature>
<evidence type="ECO:0000313" key="2">
    <source>
        <dbReference type="EMBL" id="GCC42257.1"/>
    </source>
</evidence>
<organism evidence="2 3">
    <name type="scientific">Chiloscyllium punctatum</name>
    <name type="common">Brownbanded bambooshark</name>
    <name type="synonym">Hemiscyllium punctatum</name>
    <dbReference type="NCBI Taxonomy" id="137246"/>
    <lineage>
        <taxon>Eukaryota</taxon>
        <taxon>Metazoa</taxon>
        <taxon>Chordata</taxon>
        <taxon>Craniata</taxon>
        <taxon>Vertebrata</taxon>
        <taxon>Chondrichthyes</taxon>
        <taxon>Elasmobranchii</taxon>
        <taxon>Galeomorphii</taxon>
        <taxon>Galeoidea</taxon>
        <taxon>Orectolobiformes</taxon>
        <taxon>Hemiscylliidae</taxon>
        <taxon>Chiloscyllium</taxon>
    </lineage>
</organism>
<feature type="non-terminal residue" evidence="2">
    <location>
        <position position="1"/>
    </location>
</feature>
<keyword evidence="3" id="KW-1185">Reference proteome</keyword>
<accession>A0A401THZ5</accession>
<reference evidence="2 3" key="1">
    <citation type="journal article" date="2018" name="Nat. Ecol. Evol.">
        <title>Shark genomes provide insights into elasmobranch evolution and the origin of vertebrates.</title>
        <authorList>
            <person name="Hara Y"/>
            <person name="Yamaguchi K"/>
            <person name="Onimaru K"/>
            <person name="Kadota M"/>
            <person name="Koyanagi M"/>
            <person name="Keeley SD"/>
            <person name="Tatsumi K"/>
            <person name="Tanaka K"/>
            <person name="Motone F"/>
            <person name="Kageyama Y"/>
            <person name="Nozu R"/>
            <person name="Adachi N"/>
            <person name="Nishimura O"/>
            <person name="Nakagawa R"/>
            <person name="Tanegashima C"/>
            <person name="Kiyatake I"/>
            <person name="Matsumoto R"/>
            <person name="Murakumo K"/>
            <person name="Nishida K"/>
            <person name="Terakita A"/>
            <person name="Kuratani S"/>
            <person name="Sato K"/>
            <person name="Hyodo S Kuraku.S."/>
        </authorList>
    </citation>
    <scope>NUCLEOTIDE SEQUENCE [LARGE SCALE GENOMIC DNA]</scope>
</reference>
<dbReference type="Proteomes" id="UP000287033">
    <property type="component" value="Unassembled WGS sequence"/>
</dbReference>
<dbReference type="EMBL" id="BEZZ01077075">
    <property type="protein sequence ID" value="GCC42257.1"/>
    <property type="molecule type" value="Genomic_DNA"/>
</dbReference>
<evidence type="ECO:0000313" key="3">
    <source>
        <dbReference type="Proteomes" id="UP000287033"/>
    </source>
</evidence>
<comment type="caution">
    <text evidence="2">The sequence shown here is derived from an EMBL/GenBank/DDBJ whole genome shotgun (WGS) entry which is preliminary data.</text>
</comment>
<name>A0A401THZ5_CHIPU</name>
<feature type="region of interest" description="Disordered" evidence="1">
    <location>
        <begin position="136"/>
        <end position="176"/>
    </location>
</feature>